<evidence type="ECO:0000313" key="1">
    <source>
        <dbReference type="EMBL" id="GAA2336664.1"/>
    </source>
</evidence>
<name>A0ABN3FSZ3_9PSEU</name>
<organism evidence="1 2">
    <name type="scientific">Saccharopolyspora halophila</name>
    <dbReference type="NCBI Taxonomy" id="405551"/>
    <lineage>
        <taxon>Bacteria</taxon>
        <taxon>Bacillati</taxon>
        <taxon>Actinomycetota</taxon>
        <taxon>Actinomycetes</taxon>
        <taxon>Pseudonocardiales</taxon>
        <taxon>Pseudonocardiaceae</taxon>
        <taxon>Saccharopolyspora</taxon>
    </lineage>
</organism>
<evidence type="ECO:0000313" key="2">
    <source>
        <dbReference type="Proteomes" id="UP001501218"/>
    </source>
</evidence>
<dbReference type="Proteomes" id="UP001501218">
    <property type="component" value="Unassembled WGS sequence"/>
</dbReference>
<protein>
    <submittedName>
        <fullName evidence="1">Uncharacterized protein</fullName>
    </submittedName>
</protein>
<keyword evidence="2" id="KW-1185">Reference proteome</keyword>
<accession>A0ABN3FSZ3</accession>
<sequence length="89" mass="9830">MVQPTAFTGIVATADPPCSAPIVWRIVRMVLLDQLSPPKHIRAIDFSECELRCARLDSFRAAPDTGPKFPVPAKEFIRAAPAEAGRWQE</sequence>
<reference evidence="1 2" key="1">
    <citation type="journal article" date="2019" name="Int. J. Syst. Evol. Microbiol.">
        <title>The Global Catalogue of Microorganisms (GCM) 10K type strain sequencing project: providing services to taxonomists for standard genome sequencing and annotation.</title>
        <authorList>
            <consortium name="The Broad Institute Genomics Platform"/>
            <consortium name="The Broad Institute Genome Sequencing Center for Infectious Disease"/>
            <person name="Wu L."/>
            <person name="Ma J."/>
        </authorList>
    </citation>
    <scope>NUCLEOTIDE SEQUENCE [LARGE SCALE GENOMIC DNA]</scope>
    <source>
        <strain evidence="1 2">JCM 16221</strain>
    </source>
</reference>
<comment type="caution">
    <text evidence="1">The sequence shown here is derived from an EMBL/GenBank/DDBJ whole genome shotgun (WGS) entry which is preliminary data.</text>
</comment>
<proteinExistence type="predicted"/>
<gene>
    <name evidence="1" type="ORF">GCM10009854_10790</name>
</gene>
<dbReference type="EMBL" id="BAAARA010000003">
    <property type="protein sequence ID" value="GAA2336664.1"/>
    <property type="molecule type" value="Genomic_DNA"/>
</dbReference>